<dbReference type="InterPro" id="IPR001660">
    <property type="entry name" value="SAM"/>
</dbReference>
<dbReference type="CDD" id="cd09487">
    <property type="entry name" value="SAM_superfamily"/>
    <property type="match status" value="1"/>
</dbReference>
<evidence type="ECO:0000313" key="3">
    <source>
        <dbReference type="EMBL" id="KAG5181291.1"/>
    </source>
</evidence>
<evidence type="ECO:0000259" key="2">
    <source>
        <dbReference type="PROSITE" id="PS50105"/>
    </source>
</evidence>
<keyword evidence="1" id="KW-1133">Transmembrane helix</keyword>
<evidence type="ECO:0000313" key="4">
    <source>
        <dbReference type="Proteomes" id="UP000664859"/>
    </source>
</evidence>
<reference evidence="3" key="1">
    <citation type="submission" date="2021-02" db="EMBL/GenBank/DDBJ databases">
        <title>First Annotated Genome of the Yellow-green Alga Tribonema minus.</title>
        <authorList>
            <person name="Mahan K.M."/>
        </authorList>
    </citation>
    <scope>NUCLEOTIDE SEQUENCE</scope>
    <source>
        <strain evidence="3">UTEX B ZZ1240</strain>
    </source>
</reference>
<comment type="caution">
    <text evidence="3">The sequence shown here is derived from an EMBL/GenBank/DDBJ whole genome shotgun (WGS) entry which is preliminary data.</text>
</comment>
<dbReference type="OrthoDB" id="5254at2759"/>
<keyword evidence="1" id="KW-0812">Transmembrane</keyword>
<name>A0A835YTG8_9STRA</name>
<dbReference type="SUPFAM" id="SSF47769">
    <property type="entry name" value="SAM/Pointed domain"/>
    <property type="match status" value="1"/>
</dbReference>
<dbReference type="AlphaFoldDB" id="A0A835YTG8"/>
<protein>
    <recommendedName>
        <fullName evidence="2">SAM domain-containing protein</fullName>
    </recommendedName>
</protein>
<dbReference type="SMART" id="SM00454">
    <property type="entry name" value="SAM"/>
    <property type="match status" value="1"/>
</dbReference>
<keyword evidence="1" id="KW-0472">Membrane</keyword>
<dbReference type="Gene3D" id="1.10.150.50">
    <property type="entry name" value="Transcription Factor, Ets-1"/>
    <property type="match status" value="1"/>
</dbReference>
<evidence type="ECO:0000256" key="1">
    <source>
        <dbReference type="SAM" id="Phobius"/>
    </source>
</evidence>
<dbReference type="InterPro" id="IPR013761">
    <property type="entry name" value="SAM/pointed_sf"/>
</dbReference>
<dbReference type="Proteomes" id="UP000664859">
    <property type="component" value="Unassembled WGS sequence"/>
</dbReference>
<organism evidence="3 4">
    <name type="scientific">Tribonema minus</name>
    <dbReference type="NCBI Taxonomy" id="303371"/>
    <lineage>
        <taxon>Eukaryota</taxon>
        <taxon>Sar</taxon>
        <taxon>Stramenopiles</taxon>
        <taxon>Ochrophyta</taxon>
        <taxon>PX clade</taxon>
        <taxon>Xanthophyceae</taxon>
        <taxon>Tribonematales</taxon>
        <taxon>Tribonemataceae</taxon>
        <taxon>Tribonema</taxon>
    </lineage>
</organism>
<dbReference type="PROSITE" id="PS50105">
    <property type="entry name" value="SAM_DOMAIN"/>
    <property type="match status" value="1"/>
</dbReference>
<feature type="transmembrane region" description="Helical" evidence="1">
    <location>
        <begin position="6"/>
        <end position="25"/>
    </location>
</feature>
<feature type="domain" description="SAM" evidence="2">
    <location>
        <begin position="99"/>
        <end position="163"/>
    </location>
</feature>
<keyword evidence="4" id="KW-1185">Reference proteome</keyword>
<accession>A0A835YTG8</accession>
<gene>
    <name evidence="3" type="ORF">JKP88DRAFT_346679</name>
</gene>
<proteinExistence type="predicted"/>
<dbReference type="EMBL" id="JAFCMP010000334">
    <property type="protein sequence ID" value="KAG5181291.1"/>
    <property type="molecule type" value="Genomic_DNA"/>
</dbReference>
<dbReference type="Pfam" id="PF07647">
    <property type="entry name" value="SAM_2"/>
    <property type="match status" value="1"/>
</dbReference>
<sequence length="163" mass="16940">MAVLTPVPLLVVLLLSLPTVMWLAYRGSSYLLGQWDSSSSSSSAQAARSSVQDAVIVNDKAAAPSPKAAEPDAAEILARAAAEDLLDFDARLGTTGSYLSPDALAAGLAAEGLAAYAAVLRRAGVDSAVAATVTEDDLRTELGVTALGDRRRLLAYLQRVARR</sequence>